<evidence type="ECO:0000256" key="3">
    <source>
        <dbReference type="ARBA" id="ARBA00023125"/>
    </source>
</evidence>
<dbReference type="InterPro" id="IPR046347">
    <property type="entry name" value="bZIP_sf"/>
</dbReference>
<dbReference type="PROSITE" id="PS50217">
    <property type="entry name" value="BZIP"/>
    <property type="match status" value="1"/>
</dbReference>
<organism evidence="10 11">
    <name type="scientific">Mizuhopecten yessoensis</name>
    <name type="common">Japanese scallop</name>
    <name type="synonym">Patinopecten yessoensis</name>
    <dbReference type="NCBI Taxonomy" id="6573"/>
    <lineage>
        <taxon>Eukaryota</taxon>
        <taxon>Metazoa</taxon>
        <taxon>Spiralia</taxon>
        <taxon>Lophotrochozoa</taxon>
        <taxon>Mollusca</taxon>
        <taxon>Bivalvia</taxon>
        <taxon>Autobranchia</taxon>
        <taxon>Pteriomorphia</taxon>
        <taxon>Pectinida</taxon>
        <taxon>Pectinoidea</taxon>
        <taxon>Pectinidae</taxon>
        <taxon>Mizuhopecten</taxon>
    </lineage>
</organism>
<dbReference type="SUPFAM" id="SSF57959">
    <property type="entry name" value="Leucine zipper domain"/>
    <property type="match status" value="1"/>
</dbReference>
<keyword evidence="11" id="KW-1185">Reference proteome</keyword>
<keyword evidence="4" id="KW-0804">Transcription</keyword>
<evidence type="ECO:0000256" key="5">
    <source>
        <dbReference type="ARBA" id="ARBA00023242"/>
    </source>
</evidence>
<evidence type="ECO:0000256" key="6">
    <source>
        <dbReference type="SAM" id="Coils"/>
    </source>
</evidence>
<gene>
    <name evidence="10" type="ORF">KP79_PYT19567</name>
</gene>
<evidence type="ECO:0000313" key="11">
    <source>
        <dbReference type="Proteomes" id="UP000242188"/>
    </source>
</evidence>
<comment type="caution">
    <text evidence="10">The sequence shown here is derived from an EMBL/GenBank/DDBJ whole genome shotgun (WGS) entry which is preliminary data.</text>
</comment>
<dbReference type="PRINTS" id="PR00041">
    <property type="entry name" value="LEUZIPPRCREB"/>
</dbReference>
<keyword evidence="5" id="KW-0539">Nucleus</keyword>
<protein>
    <submittedName>
        <fullName evidence="10">cAMP-responsive element modulator</fullName>
    </submittedName>
</protein>
<dbReference type="PANTHER" id="PTHR45879">
    <property type="entry name" value="CYCLIC AMP RESPONSE ELEMENT-BINDING PROTEIN B"/>
    <property type="match status" value="1"/>
</dbReference>
<dbReference type="CDD" id="cd14690">
    <property type="entry name" value="bZIP_CREB1"/>
    <property type="match status" value="1"/>
</dbReference>
<evidence type="ECO:0000256" key="4">
    <source>
        <dbReference type="ARBA" id="ARBA00023163"/>
    </source>
</evidence>
<dbReference type="OrthoDB" id="5970722at2759"/>
<keyword evidence="6" id="KW-0175">Coiled coil</keyword>
<evidence type="ECO:0000256" key="7">
    <source>
        <dbReference type="SAM" id="MobiDB-lite"/>
    </source>
</evidence>
<dbReference type="AlphaFoldDB" id="A0A210QK52"/>
<dbReference type="PROSITE" id="PS00036">
    <property type="entry name" value="BZIP_BASIC"/>
    <property type="match status" value="1"/>
</dbReference>
<dbReference type="EMBL" id="NEDP02003265">
    <property type="protein sequence ID" value="OWF49066.1"/>
    <property type="molecule type" value="Genomic_DNA"/>
</dbReference>
<dbReference type="PANTHER" id="PTHR45879:SF3">
    <property type="entry name" value="CYCLIC AMP RESPONSE ELEMENT-BINDING PROTEIN B"/>
    <property type="match status" value="1"/>
</dbReference>
<dbReference type="SMART" id="SM00338">
    <property type="entry name" value="BRLZ"/>
    <property type="match status" value="1"/>
</dbReference>
<feature type="coiled-coil region" evidence="6">
    <location>
        <begin position="250"/>
        <end position="284"/>
    </location>
</feature>
<feature type="compositionally biased region" description="Basic and acidic residues" evidence="7">
    <location>
        <begin position="9"/>
        <end position="18"/>
    </location>
</feature>
<dbReference type="InterPro" id="IPR004827">
    <property type="entry name" value="bZIP"/>
</dbReference>
<feature type="compositionally biased region" description="Polar residues" evidence="7">
    <location>
        <begin position="112"/>
        <end position="130"/>
    </location>
</feature>
<dbReference type="Pfam" id="PF02173">
    <property type="entry name" value="pKID"/>
    <property type="match status" value="1"/>
</dbReference>
<dbReference type="STRING" id="6573.A0A210QK52"/>
<dbReference type="Proteomes" id="UP000242188">
    <property type="component" value="Unassembled WGS sequence"/>
</dbReference>
<reference evidence="10 11" key="1">
    <citation type="journal article" date="2017" name="Nat. Ecol. Evol.">
        <title>Scallop genome provides insights into evolution of bilaterian karyotype and development.</title>
        <authorList>
            <person name="Wang S."/>
            <person name="Zhang J."/>
            <person name="Jiao W."/>
            <person name="Li J."/>
            <person name="Xun X."/>
            <person name="Sun Y."/>
            <person name="Guo X."/>
            <person name="Huan P."/>
            <person name="Dong B."/>
            <person name="Zhang L."/>
            <person name="Hu X."/>
            <person name="Sun X."/>
            <person name="Wang J."/>
            <person name="Zhao C."/>
            <person name="Wang Y."/>
            <person name="Wang D."/>
            <person name="Huang X."/>
            <person name="Wang R."/>
            <person name="Lv J."/>
            <person name="Li Y."/>
            <person name="Zhang Z."/>
            <person name="Liu B."/>
            <person name="Lu W."/>
            <person name="Hui Y."/>
            <person name="Liang J."/>
            <person name="Zhou Z."/>
            <person name="Hou R."/>
            <person name="Li X."/>
            <person name="Liu Y."/>
            <person name="Li H."/>
            <person name="Ning X."/>
            <person name="Lin Y."/>
            <person name="Zhao L."/>
            <person name="Xing Q."/>
            <person name="Dou J."/>
            <person name="Li Y."/>
            <person name="Mao J."/>
            <person name="Guo H."/>
            <person name="Dou H."/>
            <person name="Li T."/>
            <person name="Mu C."/>
            <person name="Jiang W."/>
            <person name="Fu Q."/>
            <person name="Fu X."/>
            <person name="Miao Y."/>
            <person name="Liu J."/>
            <person name="Yu Q."/>
            <person name="Li R."/>
            <person name="Liao H."/>
            <person name="Li X."/>
            <person name="Kong Y."/>
            <person name="Jiang Z."/>
            <person name="Chourrout D."/>
            <person name="Li R."/>
            <person name="Bao Z."/>
        </authorList>
    </citation>
    <scope>NUCLEOTIDE SEQUENCE [LARGE SCALE GENOMIC DNA]</scope>
    <source>
        <strain evidence="10 11">PY_sf001</strain>
    </source>
</reference>
<name>A0A210QK52_MIZYE</name>
<keyword evidence="3" id="KW-0238">DNA-binding</keyword>
<keyword evidence="2" id="KW-0805">Transcription regulation</keyword>
<dbReference type="GO" id="GO:0000981">
    <property type="term" value="F:DNA-binding transcription factor activity, RNA polymerase II-specific"/>
    <property type="evidence" value="ECO:0007669"/>
    <property type="project" value="TreeGrafter"/>
</dbReference>
<dbReference type="PROSITE" id="PS50953">
    <property type="entry name" value="KID"/>
    <property type="match status" value="1"/>
</dbReference>
<dbReference type="InterPro" id="IPR001630">
    <property type="entry name" value="Leuzip_CREB"/>
</dbReference>
<dbReference type="GO" id="GO:0000978">
    <property type="term" value="F:RNA polymerase II cis-regulatory region sequence-specific DNA binding"/>
    <property type="evidence" value="ECO:0007669"/>
    <property type="project" value="TreeGrafter"/>
</dbReference>
<dbReference type="FunFam" id="1.20.5.170:FF:000003">
    <property type="entry name" value="cAMP-responsive element modulator isoform X2"/>
    <property type="match status" value="1"/>
</dbReference>
<sequence>MFLQPSSKRMSENVHSDDMDGNSAAISVVHMPSLNQPVQVQSVIHSNQPSVIQTAGPNIQTIQVVRVAAVDDDINEECEGKKRREILSRRPSYRKILNELSSPVTKMEEESNSSQSQDGESQEAATNLSTHSGVQFQQGDLVPSGAIQITSDGTSVAQGLQTLTMTNASPTTSAATGATIVQYAQGPDGQFYIPGTVQAYQIATSGSLPQGVVMATAGSPMSSPTNMGEEQSRKRELRLLKNREAARECRRKKKDYVKCLENRVAVLENQNKTLIEELKALKELYCQKEG</sequence>
<evidence type="ECO:0000259" key="8">
    <source>
        <dbReference type="PROSITE" id="PS50217"/>
    </source>
</evidence>
<evidence type="ECO:0000313" key="10">
    <source>
        <dbReference type="EMBL" id="OWF49066.1"/>
    </source>
</evidence>
<evidence type="ECO:0000259" key="9">
    <source>
        <dbReference type="PROSITE" id="PS50953"/>
    </source>
</evidence>
<feature type="region of interest" description="Disordered" evidence="7">
    <location>
        <begin position="99"/>
        <end position="130"/>
    </location>
</feature>
<comment type="subcellular location">
    <subcellularLocation>
        <location evidence="1">Nucleus</location>
    </subcellularLocation>
</comment>
<dbReference type="GO" id="GO:0005634">
    <property type="term" value="C:nucleus"/>
    <property type="evidence" value="ECO:0007669"/>
    <property type="project" value="UniProtKB-SubCell"/>
</dbReference>
<evidence type="ECO:0000256" key="1">
    <source>
        <dbReference type="ARBA" id="ARBA00004123"/>
    </source>
</evidence>
<dbReference type="Pfam" id="PF00170">
    <property type="entry name" value="bZIP_1"/>
    <property type="match status" value="1"/>
</dbReference>
<dbReference type="Gene3D" id="1.20.5.170">
    <property type="match status" value="1"/>
</dbReference>
<dbReference type="InterPro" id="IPR003102">
    <property type="entry name" value="CREB1-like_pKID"/>
</dbReference>
<dbReference type="GO" id="GO:0005667">
    <property type="term" value="C:transcription regulator complex"/>
    <property type="evidence" value="ECO:0007669"/>
    <property type="project" value="TreeGrafter"/>
</dbReference>
<accession>A0A210QK52</accession>
<evidence type="ECO:0000256" key="2">
    <source>
        <dbReference type="ARBA" id="ARBA00023015"/>
    </source>
</evidence>
<feature type="domain" description="KID" evidence="9">
    <location>
        <begin position="60"/>
        <end position="119"/>
    </location>
</feature>
<proteinExistence type="predicted"/>
<feature type="domain" description="BZIP" evidence="8">
    <location>
        <begin position="232"/>
        <end position="283"/>
    </location>
</feature>
<feature type="region of interest" description="Disordered" evidence="7">
    <location>
        <begin position="1"/>
        <end position="20"/>
    </location>
</feature>